<accession>A0ABR2WDA3</accession>
<protein>
    <submittedName>
        <fullName evidence="2">Uncharacterized protein</fullName>
    </submittedName>
</protein>
<evidence type="ECO:0000256" key="1">
    <source>
        <dbReference type="SAM" id="Phobius"/>
    </source>
</evidence>
<keyword evidence="1" id="KW-0812">Transmembrane</keyword>
<name>A0ABR2WDA3_9FUNG</name>
<keyword evidence="1" id="KW-1133">Transmembrane helix</keyword>
<evidence type="ECO:0000313" key="3">
    <source>
        <dbReference type="Proteomes" id="UP001479436"/>
    </source>
</evidence>
<proteinExistence type="predicted"/>
<comment type="caution">
    <text evidence="2">The sequence shown here is derived from an EMBL/GenBank/DDBJ whole genome shotgun (WGS) entry which is preliminary data.</text>
</comment>
<reference evidence="2 3" key="1">
    <citation type="submission" date="2023-04" db="EMBL/GenBank/DDBJ databases">
        <title>Genome of Basidiobolus ranarum AG-B5.</title>
        <authorList>
            <person name="Stajich J.E."/>
            <person name="Carter-House D."/>
            <person name="Gryganskyi A."/>
        </authorList>
    </citation>
    <scope>NUCLEOTIDE SEQUENCE [LARGE SCALE GENOMIC DNA]</scope>
    <source>
        <strain evidence="2 3">AG-B5</strain>
    </source>
</reference>
<dbReference type="Proteomes" id="UP001479436">
    <property type="component" value="Unassembled WGS sequence"/>
</dbReference>
<evidence type="ECO:0000313" key="2">
    <source>
        <dbReference type="EMBL" id="KAK9759465.1"/>
    </source>
</evidence>
<sequence length="135" mass="15322">MGSHQVTATHYLTRINLTKLKSSIKPCIKLNQRQPIFNRQFANTNVVDGIRNTANTVITISGSDILVVTDINPYHLLHKPCLVDLFESLTIYIDKNKYLLFNEEMITNNTVLMPHLLFILILIDGYAAIFSIHPA</sequence>
<keyword evidence="1" id="KW-0472">Membrane</keyword>
<organism evidence="2 3">
    <name type="scientific">Basidiobolus ranarum</name>
    <dbReference type="NCBI Taxonomy" id="34480"/>
    <lineage>
        <taxon>Eukaryota</taxon>
        <taxon>Fungi</taxon>
        <taxon>Fungi incertae sedis</taxon>
        <taxon>Zoopagomycota</taxon>
        <taxon>Entomophthoromycotina</taxon>
        <taxon>Basidiobolomycetes</taxon>
        <taxon>Basidiobolales</taxon>
        <taxon>Basidiobolaceae</taxon>
        <taxon>Basidiobolus</taxon>
    </lineage>
</organism>
<gene>
    <name evidence="2" type="ORF">K7432_017532</name>
</gene>
<keyword evidence="3" id="KW-1185">Reference proteome</keyword>
<dbReference type="EMBL" id="JASJQH010003918">
    <property type="protein sequence ID" value="KAK9759465.1"/>
    <property type="molecule type" value="Genomic_DNA"/>
</dbReference>
<feature type="transmembrane region" description="Helical" evidence="1">
    <location>
        <begin position="111"/>
        <end position="132"/>
    </location>
</feature>